<dbReference type="EMBL" id="QBUD01000025">
    <property type="protein sequence ID" value="PUB09807.1"/>
    <property type="molecule type" value="Genomic_DNA"/>
</dbReference>
<comment type="caution">
    <text evidence="11">The sequence shown here is derived from an EMBL/GenBank/DDBJ whole genome shotgun (WGS) entry which is preliminary data.</text>
</comment>
<name>A0A2T6K5A4_9RHOB</name>
<comment type="similarity">
    <text evidence="8 9">Belongs to the TRAP transporter small permease family.</text>
</comment>
<dbReference type="InterPro" id="IPR007387">
    <property type="entry name" value="TRAP_DctQ"/>
</dbReference>
<accession>A0A2T6K5A4</accession>
<evidence type="ECO:0000313" key="11">
    <source>
        <dbReference type="EMBL" id="PUB09807.1"/>
    </source>
</evidence>
<dbReference type="Pfam" id="PF04290">
    <property type="entry name" value="DctQ"/>
    <property type="match status" value="1"/>
</dbReference>
<feature type="domain" description="Tripartite ATP-independent periplasmic transporters DctQ component" evidence="10">
    <location>
        <begin position="28"/>
        <end position="159"/>
    </location>
</feature>
<proteinExistence type="inferred from homology"/>
<feature type="transmembrane region" description="Helical" evidence="9">
    <location>
        <begin position="20"/>
        <end position="42"/>
    </location>
</feature>
<gene>
    <name evidence="11" type="ORF">C8N45_12528</name>
</gene>
<evidence type="ECO:0000256" key="2">
    <source>
        <dbReference type="ARBA" id="ARBA00022448"/>
    </source>
</evidence>
<evidence type="ECO:0000256" key="5">
    <source>
        <dbReference type="ARBA" id="ARBA00022692"/>
    </source>
</evidence>
<evidence type="ECO:0000256" key="7">
    <source>
        <dbReference type="ARBA" id="ARBA00023136"/>
    </source>
</evidence>
<evidence type="ECO:0000313" key="12">
    <source>
        <dbReference type="Proteomes" id="UP000244523"/>
    </source>
</evidence>
<dbReference type="AlphaFoldDB" id="A0A2T6K5A4"/>
<keyword evidence="7 9" id="KW-0472">Membrane</keyword>
<dbReference type="GO" id="GO:0005886">
    <property type="term" value="C:plasma membrane"/>
    <property type="evidence" value="ECO:0007669"/>
    <property type="project" value="UniProtKB-SubCell"/>
</dbReference>
<feature type="transmembrane region" description="Helical" evidence="9">
    <location>
        <begin position="140"/>
        <end position="158"/>
    </location>
</feature>
<dbReference type="PANTHER" id="PTHR35011">
    <property type="entry name" value="2,3-DIKETO-L-GULONATE TRAP TRANSPORTER SMALL PERMEASE PROTEIN YIAM"/>
    <property type="match status" value="1"/>
</dbReference>
<organism evidence="11 12">
    <name type="scientific">Yoonia sediminilitoris</name>
    <dbReference type="NCBI Taxonomy" id="1286148"/>
    <lineage>
        <taxon>Bacteria</taxon>
        <taxon>Pseudomonadati</taxon>
        <taxon>Pseudomonadota</taxon>
        <taxon>Alphaproteobacteria</taxon>
        <taxon>Rhodobacterales</taxon>
        <taxon>Paracoccaceae</taxon>
        <taxon>Yoonia</taxon>
    </lineage>
</organism>
<sequence>MVEHERTGPLDPITWGISRIAMWLPMFIVAIIFFEVVMRYVFGRATMWVNETSLWVAGASYMFAGLYSMQQRSHIRIYILYDLAPRWLRRTFDVISTVCIVIFAVALIWGSYDDAVRKFMTWERFGTKFDPPIPATLKPLILITMALLALQAISNLIFDWNTDQGETPLVEDLEDLLEHVGADHLEARPTGETTDHNSALGDNKK</sequence>
<comment type="subcellular location">
    <subcellularLocation>
        <location evidence="1 9">Cell inner membrane</location>
        <topology evidence="1 9">Multi-pass membrane protein</topology>
    </subcellularLocation>
</comment>
<keyword evidence="3" id="KW-1003">Cell membrane</keyword>
<evidence type="ECO:0000256" key="6">
    <source>
        <dbReference type="ARBA" id="ARBA00022989"/>
    </source>
</evidence>
<feature type="transmembrane region" description="Helical" evidence="9">
    <location>
        <begin position="91"/>
        <end position="112"/>
    </location>
</feature>
<keyword evidence="12" id="KW-1185">Reference proteome</keyword>
<dbReference type="RefSeq" id="WP_108389101.1">
    <property type="nucleotide sequence ID" value="NZ_QBUD01000025.1"/>
</dbReference>
<evidence type="ECO:0000256" key="1">
    <source>
        <dbReference type="ARBA" id="ARBA00004429"/>
    </source>
</evidence>
<evidence type="ECO:0000256" key="3">
    <source>
        <dbReference type="ARBA" id="ARBA00022475"/>
    </source>
</evidence>
<comment type="subunit">
    <text evidence="9">The complex comprises the extracytoplasmic solute receptor protein and the two transmembrane proteins.</text>
</comment>
<dbReference type="OrthoDB" id="4250245at2"/>
<evidence type="ECO:0000259" key="10">
    <source>
        <dbReference type="Pfam" id="PF04290"/>
    </source>
</evidence>
<evidence type="ECO:0000256" key="8">
    <source>
        <dbReference type="ARBA" id="ARBA00038436"/>
    </source>
</evidence>
<keyword evidence="4 9" id="KW-0997">Cell inner membrane</keyword>
<protein>
    <recommendedName>
        <fullName evidence="9">TRAP transporter small permease protein</fullName>
    </recommendedName>
</protein>
<reference evidence="11 12" key="1">
    <citation type="submission" date="2018-04" db="EMBL/GenBank/DDBJ databases">
        <title>Genomic Encyclopedia of Archaeal and Bacterial Type Strains, Phase II (KMG-II): from individual species to whole genera.</title>
        <authorList>
            <person name="Goeker M."/>
        </authorList>
    </citation>
    <scope>NUCLEOTIDE SEQUENCE [LARGE SCALE GENOMIC DNA]</scope>
    <source>
        <strain evidence="11 12">DSM 29955</strain>
    </source>
</reference>
<dbReference type="Proteomes" id="UP000244523">
    <property type="component" value="Unassembled WGS sequence"/>
</dbReference>
<evidence type="ECO:0000256" key="9">
    <source>
        <dbReference type="RuleBase" id="RU369079"/>
    </source>
</evidence>
<dbReference type="GO" id="GO:0022857">
    <property type="term" value="F:transmembrane transporter activity"/>
    <property type="evidence" value="ECO:0007669"/>
    <property type="project" value="UniProtKB-UniRule"/>
</dbReference>
<dbReference type="InterPro" id="IPR055348">
    <property type="entry name" value="DctQ"/>
</dbReference>
<evidence type="ECO:0000256" key="4">
    <source>
        <dbReference type="ARBA" id="ARBA00022519"/>
    </source>
</evidence>
<keyword evidence="6 9" id="KW-1133">Transmembrane helix</keyword>
<comment type="function">
    <text evidence="9">Part of the tripartite ATP-independent periplasmic (TRAP) transport system.</text>
</comment>
<feature type="transmembrane region" description="Helical" evidence="9">
    <location>
        <begin position="54"/>
        <end position="70"/>
    </location>
</feature>
<keyword evidence="2 9" id="KW-0813">Transport</keyword>
<keyword evidence="5 9" id="KW-0812">Transmembrane</keyword>